<dbReference type="AlphaFoldDB" id="A0AAD2YHB4"/>
<evidence type="ECO:0000256" key="2">
    <source>
        <dbReference type="ARBA" id="ARBA00012438"/>
    </source>
</evidence>
<comment type="caution">
    <text evidence="13">The sequence shown here is derived from an EMBL/GenBank/DDBJ whole genome shotgun (WGS) entry which is preliminary data.</text>
</comment>
<dbReference type="InterPro" id="IPR011006">
    <property type="entry name" value="CheY-like_superfamily"/>
</dbReference>
<feature type="coiled-coil region" evidence="8">
    <location>
        <begin position="132"/>
        <end position="159"/>
    </location>
</feature>
<dbReference type="CDD" id="cd00082">
    <property type="entry name" value="HisKA"/>
    <property type="match status" value="1"/>
</dbReference>
<keyword evidence="5" id="KW-0238">DNA-binding</keyword>
<evidence type="ECO:0000259" key="10">
    <source>
        <dbReference type="PROSITE" id="PS01124"/>
    </source>
</evidence>
<dbReference type="Proteomes" id="UP000006262">
    <property type="component" value="Unassembled WGS sequence"/>
</dbReference>
<evidence type="ECO:0000256" key="5">
    <source>
        <dbReference type="ARBA" id="ARBA00023125"/>
    </source>
</evidence>
<protein>
    <recommendedName>
        <fullName evidence="2">histidine kinase</fullName>
        <ecNumber evidence="2">2.7.13.3</ecNumber>
    </recommendedName>
</protein>
<evidence type="ECO:0000313" key="14">
    <source>
        <dbReference type="Proteomes" id="UP000006262"/>
    </source>
</evidence>
<feature type="transmembrane region" description="Helical" evidence="9">
    <location>
        <begin position="61"/>
        <end position="83"/>
    </location>
</feature>
<dbReference type="PROSITE" id="PS50109">
    <property type="entry name" value="HIS_KIN"/>
    <property type="match status" value="1"/>
</dbReference>
<dbReference type="SUPFAM" id="SSF47384">
    <property type="entry name" value="Homodimeric domain of signal transducing histidine kinase"/>
    <property type="match status" value="1"/>
</dbReference>
<evidence type="ECO:0000256" key="9">
    <source>
        <dbReference type="SAM" id="Phobius"/>
    </source>
</evidence>
<keyword evidence="3 7" id="KW-0597">Phosphoprotein</keyword>
<dbReference type="Gene3D" id="3.30.565.10">
    <property type="entry name" value="Histidine kinase-like ATPase, C-terminal domain"/>
    <property type="match status" value="1"/>
</dbReference>
<sequence>MKTQDLNERFLLAFYINNILIINDMRSKGFKAKFMMAFWGLFVEAHYIAAANDTMEGSQGILPFIILLIVSICVIAFLSYYMYRLKKEYIAKDGELMARNDELLRSVDALSVKNREIQQMLVNKIRETDNWNRDNEVEREDLKKRLEEMEKLHNSFFVETIHEMRTPLSLVLGSLSELLQRKNDIDSSEATQLLSAYRNTLALQDLIEQLRNTRHGDDVANHLRIARYDMISITKQICDLFVDWIAMNNVEFHINTQTSVLWVWIDRRKMEFALRVLLSNALKNTYRFGKISINISVVRSNGKAYCSFSIQDDGLGESESTRLGLKQIVDMTESSGAIFEGISSEDETGTQYTILIPLGRSHYMERAVEFIEPDGDLVKLNEMQKEEIAELIQVVPKKKETGKKMLVIDDSDQIRWFLRHVFASEYHVSEAHNGQEGVEIARVERPDFILCDVMMPVKDGLATCREIKGIPELAQVPVVLLTAKVESEDVIAGIECGADDYITKPFDVEVLRSKVNSLLKRRDEMRRFYTSNPVGAHPEGEKTVKKDDSPSNLFMDAVISTIEKHLDDPSFEAKILADSLNMSLPTLYRKIKHYSDSSILELTRMVRLKKAAELISMQRYSIQEVSEMVGFNDTATFRKRFTEQYGVTPSQYLPGKN</sequence>
<dbReference type="PROSITE" id="PS50110">
    <property type="entry name" value="RESPONSE_REGULATORY"/>
    <property type="match status" value="1"/>
</dbReference>
<dbReference type="InterPro" id="IPR001789">
    <property type="entry name" value="Sig_transdc_resp-reg_receiver"/>
</dbReference>
<dbReference type="EMBL" id="AGZN01000037">
    <property type="protein sequence ID" value="EKN22173.1"/>
    <property type="molecule type" value="Genomic_DNA"/>
</dbReference>
<dbReference type="GO" id="GO:0000155">
    <property type="term" value="F:phosphorelay sensor kinase activity"/>
    <property type="evidence" value="ECO:0007669"/>
    <property type="project" value="InterPro"/>
</dbReference>
<evidence type="ECO:0000256" key="6">
    <source>
        <dbReference type="ARBA" id="ARBA00023163"/>
    </source>
</evidence>
<dbReference type="InterPro" id="IPR036890">
    <property type="entry name" value="HATPase_C_sf"/>
</dbReference>
<name>A0AAD2YHB4_PARDI</name>
<accession>A0AAD2YHB4</accession>
<dbReference type="InterPro" id="IPR036097">
    <property type="entry name" value="HisK_dim/P_sf"/>
</dbReference>
<keyword evidence="4" id="KW-0805">Transcription regulation</keyword>
<dbReference type="Pfam" id="PF00072">
    <property type="entry name" value="Response_reg"/>
    <property type="match status" value="1"/>
</dbReference>
<evidence type="ECO:0000256" key="3">
    <source>
        <dbReference type="ARBA" id="ARBA00022553"/>
    </source>
</evidence>
<dbReference type="SMART" id="SM00448">
    <property type="entry name" value="REC"/>
    <property type="match status" value="1"/>
</dbReference>
<dbReference type="EC" id="2.7.13.3" evidence="2"/>
<dbReference type="GO" id="GO:0003700">
    <property type="term" value="F:DNA-binding transcription factor activity"/>
    <property type="evidence" value="ECO:0007669"/>
    <property type="project" value="InterPro"/>
</dbReference>
<organism evidence="13 14">
    <name type="scientific">Parabacteroides distasonis CL09T03C24</name>
    <dbReference type="NCBI Taxonomy" id="999417"/>
    <lineage>
        <taxon>Bacteria</taxon>
        <taxon>Pseudomonadati</taxon>
        <taxon>Bacteroidota</taxon>
        <taxon>Bacteroidia</taxon>
        <taxon>Bacteroidales</taxon>
        <taxon>Tannerellaceae</taxon>
        <taxon>Parabacteroides</taxon>
    </lineage>
</organism>
<dbReference type="Gene3D" id="3.40.50.2300">
    <property type="match status" value="1"/>
</dbReference>
<evidence type="ECO:0000256" key="1">
    <source>
        <dbReference type="ARBA" id="ARBA00000085"/>
    </source>
</evidence>
<feature type="transmembrane region" description="Helical" evidence="9">
    <location>
        <begin position="32"/>
        <end position="49"/>
    </location>
</feature>
<dbReference type="PANTHER" id="PTHR43547:SF2">
    <property type="entry name" value="HYBRID SIGNAL TRANSDUCTION HISTIDINE KINASE C"/>
    <property type="match status" value="1"/>
</dbReference>
<dbReference type="GO" id="GO:0043565">
    <property type="term" value="F:sequence-specific DNA binding"/>
    <property type="evidence" value="ECO:0007669"/>
    <property type="project" value="InterPro"/>
</dbReference>
<dbReference type="InterPro" id="IPR018062">
    <property type="entry name" value="HTH_AraC-typ_CS"/>
</dbReference>
<dbReference type="SUPFAM" id="SSF55874">
    <property type="entry name" value="ATPase domain of HSP90 chaperone/DNA topoisomerase II/histidine kinase"/>
    <property type="match status" value="1"/>
</dbReference>
<feature type="domain" description="Histidine kinase" evidence="11">
    <location>
        <begin position="159"/>
        <end position="360"/>
    </location>
</feature>
<dbReference type="SMART" id="SM00342">
    <property type="entry name" value="HTH_ARAC"/>
    <property type="match status" value="1"/>
</dbReference>
<reference evidence="13 14" key="1">
    <citation type="submission" date="2012-02" db="EMBL/GenBank/DDBJ databases">
        <title>The Genome Sequence of Parabacteroides distasonis CL09T03C24.</title>
        <authorList>
            <consortium name="The Broad Institute Genome Sequencing Platform"/>
            <person name="Earl A."/>
            <person name="Ward D."/>
            <person name="Feldgarden M."/>
            <person name="Gevers D."/>
            <person name="Zitomersky N.L."/>
            <person name="Coyne M.J."/>
            <person name="Comstock L.E."/>
            <person name="Young S.K."/>
            <person name="Zeng Q."/>
            <person name="Gargeya S."/>
            <person name="Fitzgerald M."/>
            <person name="Haas B."/>
            <person name="Abouelleil A."/>
            <person name="Alvarado L."/>
            <person name="Arachchi H.M."/>
            <person name="Berlin A."/>
            <person name="Chapman S.B."/>
            <person name="Gearin G."/>
            <person name="Goldberg J."/>
            <person name="Griggs A."/>
            <person name="Gujja S."/>
            <person name="Hansen M."/>
            <person name="Heiman D."/>
            <person name="Howarth C."/>
            <person name="Larimer J."/>
            <person name="Lui A."/>
            <person name="MacDonald P.J.P."/>
            <person name="McCowen C."/>
            <person name="Montmayeur A."/>
            <person name="Murphy C."/>
            <person name="Neiman D."/>
            <person name="Pearson M."/>
            <person name="Priest M."/>
            <person name="Roberts A."/>
            <person name="Saif S."/>
            <person name="Shea T."/>
            <person name="Sisk P."/>
            <person name="Stolte C."/>
            <person name="Sykes S."/>
            <person name="Wortman J."/>
            <person name="Nusbaum C."/>
            <person name="Birren B."/>
        </authorList>
    </citation>
    <scope>NUCLEOTIDE SEQUENCE [LARGE SCALE GENOMIC DNA]</scope>
    <source>
        <strain evidence="13 14">CL09T03C24</strain>
    </source>
</reference>
<dbReference type="InterPro" id="IPR020449">
    <property type="entry name" value="Tscrpt_reg_AraC-type_HTH"/>
</dbReference>
<feature type="domain" description="HTH araC/xylS-type" evidence="10">
    <location>
        <begin position="556"/>
        <end position="655"/>
    </location>
</feature>
<dbReference type="Gene3D" id="1.10.287.130">
    <property type="match status" value="1"/>
</dbReference>
<dbReference type="Gene3D" id="1.10.10.60">
    <property type="entry name" value="Homeodomain-like"/>
    <property type="match status" value="1"/>
</dbReference>
<dbReference type="InterPro" id="IPR018060">
    <property type="entry name" value="HTH_AraC"/>
</dbReference>
<evidence type="ECO:0000259" key="11">
    <source>
        <dbReference type="PROSITE" id="PS50109"/>
    </source>
</evidence>
<keyword evidence="8" id="KW-0175">Coiled coil</keyword>
<dbReference type="Pfam" id="PF12833">
    <property type="entry name" value="HTH_18"/>
    <property type="match status" value="1"/>
</dbReference>
<keyword evidence="9" id="KW-0472">Membrane</keyword>
<comment type="catalytic activity">
    <reaction evidence="1">
        <text>ATP + protein L-histidine = ADP + protein N-phospho-L-histidine.</text>
        <dbReference type="EC" id="2.7.13.3"/>
    </reaction>
</comment>
<dbReference type="InterPro" id="IPR009057">
    <property type="entry name" value="Homeodomain-like_sf"/>
</dbReference>
<keyword evidence="9" id="KW-1133">Transmembrane helix</keyword>
<dbReference type="PROSITE" id="PS00041">
    <property type="entry name" value="HTH_ARAC_FAMILY_1"/>
    <property type="match status" value="1"/>
</dbReference>
<evidence type="ECO:0000256" key="4">
    <source>
        <dbReference type="ARBA" id="ARBA00023015"/>
    </source>
</evidence>
<feature type="modified residue" description="4-aspartylphosphate" evidence="7">
    <location>
        <position position="452"/>
    </location>
</feature>
<dbReference type="PRINTS" id="PR00032">
    <property type="entry name" value="HTHARAC"/>
</dbReference>
<keyword evidence="9" id="KW-0812">Transmembrane</keyword>
<feature type="domain" description="Response regulatory" evidence="12">
    <location>
        <begin position="404"/>
        <end position="519"/>
    </location>
</feature>
<dbReference type="SUPFAM" id="SSF46689">
    <property type="entry name" value="Homeodomain-like"/>
    <property type="match status" value="1"/>
</dbReference>
<gene>
    <name evidence="13" type="ORF">HMPREF1059_03438</name>
</gene>
<keyword evidence="6" id="KW-0804">Transcription</keyword>
<proteinExistence type="predicted"/>
<evidence type="ECO:0000259" key="12">
    <source>
        <dbReference type="PROSITE" id="PS50110"/>
    </source>
</evidence>
<dbReference type="PROSITE" id="PS01124">
    <property type="entry name" value="HTH_ARAC_FAMILY_2"/>
    <property type="match status" value="1"/>
</dbReference>
<dbReference type="InterPro" id="IPR003661">
    <property type="entry name" value="HisK_dim/P_dom"/>
</dbReference>
<dbReference type="PANTHER" id="PTHR43547">
    <property type="entry name" value="TWO-COMPONENT HISTIDINE KINASE"/>
    <property type="match status" value="1"/>
</dbReference>
<evidence type="ECO:0000256" key="8">
    <source>
        <dbReference type="SAM" id="Coils"/>
    </source>
</evidence>
<evidence type="ECO:0000313" key="13">
    <source>
        <dbReference type="EMBL" id="EKN22173.1"/>
    </source>
</evidence>
<dbReference type="SUPFAM" id="SSF52172">
    <property type="entry name" value="CheY-like"/>
    <property type="match status" value="1"/>
</dbReference>
<evidence type="ECO:0000256" key="7">
    <source>
        <dbReference type="PROSITE-ProRule" id="PRU00169"/>
    </source>
</evidence>
<dbReference type="InterPro" id="IPR005467">
    <property type="entry name" value="His_kinase_dom"/>
</dbReference>